<dbReference type="AlphaFoldDB" id="A0A101FH24"/>
<accession>A0A101FH24</accession>
<sequence>MGRYLAKRLLYLIPVMLGVSIVTFRLMNLAPGDPADLCNLC</sequence>
<reference evidence="3" key="1">
    <citation type="journal article" date="2015" name="MBio">
        <title>Genome-Resolved Metagenomic Analysis Reveals Roles for Candidate Phyla and Other Microbial Community Members in Biogeochemical Transformations in Oil Reservoirs.</title>
        <authorList>
            <person name="Hu P."/>
            <person name="Tom L."/>
            <person name="Singh A."/>
            <person name="Thomas B.C."/>
            <person name="Baker B.J."/>
            <person name="Piceno Y.M."/>
            <person name="Andersen G.L."/>
            <person name="Banfield J.F."/>
        </authorList>
    </citation>
    <scope>NUCLEOTIDE SEQUENCE [LARGE SCALE GENOMIC DNA]</scope>
</reference>
<keyword evidence="1" id="KW-0812">Transmembrane</keyword>
<keyword evidence="1" id="KW-1133">Transmembrane helix</keyword>
<name>A0A101FH24_9THEO</name>
<keyword evidence="1" id="KW-0472">Membrane</keyword>
<dbReference type="EMBL" id="LGFO01000027">
    <property type="protein sequence ID" value="KUK36913.1"/>
    <property type="molecule type" value="Genomic_DNA"/>
</dbReference>
<organism evidence="2 3">
    <name type="scientific">Thermacetogenium phaeum</name>
    <dbReference type="NCBI Taxonomy" id="85874"/>
    <lineage>
        <taxon>Bacteria</taxon>
        <taxon>Bacillati</taxon>
        <taxon>Bacillota</taxon>
        <taxon>Clostridia</taxon>
        <taxon>Thermoanaerobacterales</taxon>
        <taxon>Thermoanaerobacteraceae</taxon>
        <taxon>Thermacetogenium</taxon>
    </lineage>
</organism>
<feature type="transmembrane region" description="Helical" evidence="1">
    <location>
        <begin position="9"/>
        <end position="27"/>
    </location>
</feature>
<gene>
    <name evidence="2" type="ORF">XD66_0372</name>
</gene>
<comment type="caution">
    <text evidence="2">The sequence shown here is derived from an EMBL/GenBank/DDBJ whole genome shotgun (WGS) entry which is preliminary data.</text>
</comment>
<evidence type="ECO:0000256" key="1">
    <source>
        <dbReference type="SAM" id="Phobius"/>
    </source>
</evidence>
<proteinExistence type="predicted"/>
<dbReference type="Proteomes" id="UP000053326">
    <property type="component" value="Unassembled WGS sequence"/>
</dbReference>
<evidence type="ECO:0000313" key="2">
    <source>
        <dbReference type="EMBL" id="KUK36913.1"/>
    </source>
</evidence>
<evidence type="ECO:0000313" key="3">
    <source>
        <dbReference type="Proteomes" id="UP000053326"/>
    </source>
</evidence>
<protein>
    <submittedName>
        <fullName evidence="2">ABC-type transporter, integral membrane subunit</fullName>
    </submittedName>
</protein>